<evidence type="ECO:0000256" key="1">
    <source>
        <dbReference type="SAM" id="MobiDB-lite"/>
    </source>
</evidence>
<dbReference type="EMBL" id="HBEQ01014923">
    <property type="protein sequence ID" value="CAD8526543.1"/>
    <property type="molecule type" value="Transcribed_RNA"/>
</dbReference>
<dbReference type="PANTHER" id="PTHR33334:SF5">
    <property type="entry name" value="PROTEIN LNK2"/>
    <property type="match status" value="1"/>
</dbReference>
<feature type="compositionally biased region" description="Basic and acidic residues" evidence="1">
    <location>
        <begin position="414"/>
        <end position="430"/>
    </location>
</feature>
<feature type="region of interest" description="Disordered" evidence="1">
    <location>
        <begin position="378"/>
        <end position="445"/>
    </location>
</feature>
<evidence type="ECO:0000313" key="2">
    <source>
        <dbReference type="EMBL" id="CAD8526543.1"/>
    </source>
</evidence>
<dbReference type="GO" id="GO:0007623">
    <property type="term" value="P:circadian rhythm"/>
    <property type="evidence" value="ECO:0007669"/>
    <property type="project" value="InterPro"/>
</dbReference>
<dbReference type="GO" id="GO:0006355">
    <property type="term" value="P:regulation of DNA-templated transcription"/>
    <property type="evidence" value="ECO:0007669"/>
    <property type="project" value="InterPro"/>
</dbReference>
<feature type="region of interest" description="Disordered" evidence="1">
    <location>
        <begin position="1"/>
        <end position="91"/>
    </location>
</feature>
<feature type="region of interest" description="Disordered" evidence="1">
    <location>
        <begin position="608"/>
        <end position="661"/>
    </location>
</feature>
<feature type="compositionally biased region" description="Basic residues" evidence="1">
    <location>
        <begin position="15"/>
        <end position="25"/>
    </location>
</feature>
<protein>
    <submittedName>
        <fullName evidence="2">Uncharacterized protein</fullName>
    </submittedName>
</protein>
<accession>A0A7S0NQC9</accession>
<sequence length="661" mass="69397">MTTRNDDTSPDVAKKTKGKRSKLNQRRPSSQKDAPRAGVSTHGQRNVNEEGGDPGLAGAPQNAHPSNNIFGSGDIGDMGNESDLDGGLMQQGSPTLLSALKGSSLRASAYGQDFTTSFKEDDMSLLGEFKNAASRFSQLNPLGSSIDGLTAEGDMGSEALWSSFPVDVDSFLSSRTSAPYGELGGSGRYTDVGGIGGGAGTGAGTTNATVGNVNERVGGGDDADMFRSGSNQYVFQYGEGNGGGVVASGGRSGAPQASMSTGGMSFDSSFENFGNDMQQQQHQGGNRGGMHIRGGTVQGQMPMQPNNSNTQINFSGQQQGAQVRQMRYVMPGAQGQSVGYIPMSYQQQSQIQGQQMQQNGMMVQQAYQYSQMVHVPSNGSLQQAHQQHGRGVRKFSGAGVDDDAGKGKRPSSSKKTDEKRKASKGNDRTGEQPVSMPAPGSSMLPNQMVSVGLGNYGMQSMQPIQGQQLYNRQMNAADLMMQQQNPAVSQMYSGSSSVSTVISGAGIGGGSRVGGSQIQVPQYVVNQMTTEEEVGLVELQAIVGKLDKPTSKNIKESLYRLALSARHRGGRFSDGSGHAQAPQPSFEKTNNVVDRCVANLLYHKYTDSPGGTIGTPETGQQQQNSEGTATVMQQQSSGLGGRGVKPSDMAGLNVRGRHGSA</sequence>
<gene>
    <name evidence="2" type="ORF">MCOM1403_LOCUS12034</name>
</gene>
<organism evidence="2">
    <name type="scientific">Micromonas pusilla</name>
    <name type="common">Picoplanktonic green alga</name>
    <name type="synonym">Chromulina pusilla</name>
    <dbReference type="NCBI Taxonomy" id="38833"/>
    <lineage>
        <taxon>Eukaryota</taxon>
        <taxon>Viridiplantae</taxon>
        <taxon>Chlorophyta</taxon>
        <taxon>Mamiellophyceae</taxon>
        <taxon>Mamiellales</taxon>
        <taxon>Mamiellaceae</taxon>
        <taxon>Micromonas</taxon>
    </lineage>
</organism>
<dbReference type="AlphaFoldDB" id="A0A7S0NQC9"/>
<reference evidence="2" key="1">
    <citation type="submission" date="2021-01" db="EMBL/GenBank/DDBJ databases">
        <authorList>
            <person name="Corre E."/>
            <person name="Pelletier E."/>
            <person name="Niang G."/>
            <person name="Scheremetjew M."/>
            <person name="Finn R."/>
            <person name="Kale V."/>
            <person name="Holt S."/>
            <person name="Cochrane G."/>
            <person name="Meng A."/>
            <person name="Brown T."/>
            <person name="Cohen L."/>
        </authorList>
    </citation>
    <scope>NUCLEOTIDE SEQUENCE</scope>
    <source>
        <strain evidence="2">CCMP1723</strain>
    </source>
</reference>
<name>A0A7S0NQC9_MICPS</name>
<feature type="compositionally biased region" description="Polar residues" evidence="1">
    <location>
        <begin position="615"/>
        <end position="637"/>
    </location>
</feature>
<dbReference type="PANTHER" id="PTHR33334">
    <property type="entry name" value="PROTEIN LNK1"/>
    <property type="match status" value="1"/>
</dbReference>
<dbReference type="InterPro" id="IPR039928">
    <property type="entry name" value="LNK"/>
</dbReference>
<proteinExistence type="predicted"/>